<evidence type="ECO:0000256" key="3">
    <source>
        <dbReference type="ARBA" id="ARBA00022723"/>
    </source>
</evidence>
<feature type="domain" description="CcmH/CycL/Ccl2/NrfF N-terminal" evidence="8">
    <location>
        <begin position="28"/>
        <end position="143"/>
    </location>
</feature>
<sequence>MIGRVALLLALAAVLAAPALAGGRPSQADLEGEIVCPTCRTTLDQSTAPIATRMKAFIRARIAAGDSAAEIKAQLVDQFGPGVLAEPPKRGFDLLAWLLPIGGVAVGAVTVGVLAWGWSRRREGDDDPGGGPPLDSELERRLDEELARFDG</sequence>
<evidence type="ECO:0000256" key="1">
    <source>
        <dbReference type="ARBA" id="ARBA00010342"/>
    </source>
</evidence>
<dbReference type="Pfam" id="PF03918">
    <property type="entry name" value="CcmH"/>
    <property type="match status" value="1"/>
</dbReference>
<evidence type="ECO:0000256" key="6">
    <source>
        <dbReference type="ARBA" id="ARBA00023004"/>
    </source>
</evidence>
<dbReference type="AlphaFoldDB" id="A0A7M2YUY1"/>
<keyword evidence="3 7" id="KW-0479">Metal-binding</keyword>
<evidence type="ECO:0000256" key="4">
    <source>
        <dbReference type="ARBA" id="ARBA00022729"/>
    </source>
</evidence>
<dbReference type="InterPro" id="IPR051263">
    <property type="entry name" value="C-type_cytochrome_biogenesis"/>
</dbReference>
<feature type="transmembrane region" description="Helical" evidence="7">
    <location>
        <begin position="94"/>
        <end position="116"/>
    </location>
</feature>
<comment type="caution">
    <text evidence="9">The sequence shown here is derived from an EMBL/GenBank/DDBJ whole genome shotgun (WGS) entry which is preliminary data.</text>
</comment>
<dbReference type="EMBL" id="QQZY01000006">
    <property type="protein sequence ID" value="RDI73886.1"/>
    <property type="molecule type" value="Genomic_DNA"/>
</dbReference>
<evidence type="ECO:0000256" key="7">
    <source>
        <dbReference type="RuleBase" id="RU364112"/>
    </source>
</evidence>
<feature type="chain" id="PRO_5039747468" description="Cytochrome c-type biogenesis protein" evidence="7">
    <location>
        <begin position="22"/>
        <end position="151"/>
    </location>
</feature>
<keyword evidence="10" id="KW-1185">Reference proteome</keyword>
<dbReference type="OrthoDB" id="9804975at2"/>
<evidence type="ECO:0000313" key="9">
    <source>
        <dbReference type="EMBL" id="RDI73886.1"/>
    </source>
</evidence>
<evidence type="ECO:0000259" key="8">
    <source>
        <dbReference type="Pfam" id="PF03918"/>
    </source>
</evidence>
<keyword evidence="5" id="KW-0201">Cytochrome c-type biogenesis</keyword>
<comment type="function">
    <text evidence="7">Possible subunit of a heme lyase.</text>
</comment>
<evidence type="ECO:0000256" key="5">
    <source>
        <dbReference type="ARBA" id="ARBA00022748"/>
    </source>
</evidence>
<keyword evidence="6 7" id="KW-0408">Iron</keyword>
<dbReference type="InterPro" id="IPR005616">
    <property type="entry name" value="CcmH/CycL/Ccl2/NrfF_N"/>
</dbReference>
<dbReference type="Proteomes" id="UP000254134">
    <property type="component" value="Unassembled WGS sequence"/>
</dbReference>
<dbReference type="Gene3D" id="1.10.8.640">
    <property type="entry name" value="Cytochrome C biogenesis protein"/>
    <property type="match status" value="1"/>
</dbReference>
<reference evidence="10" key="2">
    <citation type="journal article" date="2019" name="MicrobiologyOpen">
        <title>High-quality draft genome sequence of Gaiella occulta isolated from a 150 meter deep mineral water borehole and comparison with the genome sequences of other deep-branching lineages of the phylum Actinobacteria.</title>
        <authorList>
            <person name="Severino R."/>
            <person name="Froufe H.J.C."/>
            <person name="Barroso C."/>
            <person name="Albuquerque L."/>
            <person name="Lobo-da-Cunha A."/>
            <person name="da Costa M.S."/>
            <person name="Egas C."/>
        </authorList>
    </citation>
    <scope>NUCLEOTIDE SEQUENCE [LARGE SCALE GENOMIC DNA]</scope>
    <source>
        <strain evidence="10">F2-233</strain>
    </source>
</reference>
<gene>
    <name evidence="9" type="ORF">Gocc_2450</name>
</gene>
<reference evidence="9 10" key="1">
    <citation type="submission" date="2018-07" db="EMBL/GenBank/DDBJ databases">
        <title>High-quality-draft genome sequence of Gaiella occulta.</title>
        <authorList>
            <person name="Severino R."/>
            <person name="Froufe H.J.C."/>
            <person name="Rainey F.A."/>
            <person name="Barroso C."/>
            <person name="Albuquerque L."/>
            <person name="Lobo-Da-Cunha A."/>
            <person name="Da Costa M.S."/>
            <person name="Egas C."/>
        </authorList>
    </citation>
    <scope>NUCLEOTIDE SEQUENCE [LARGE SCALE GENOMIC DNA]</scope>
    <source>
        <strain evidence="9 10">F2-233</strain>
    </source>
</reference>
<evidence type="ECO:0000256" key="2">
    <source>
        <dbReference type="ARBA" id="ARBA00022617"/>
    </source>
</evidence>
<proteinExistence type="inferred from homology"/>
<organism evidence="9 10">
    <name type="scientific">Gaiella occulta</name>
    <dbReference type="NCBI Taxonomy" id="1002870"/>
    <lineage>
        <taxon>Bacteria</taxon>
        <taxon>Bacillati</taxon>
        <taxon>Actinomycetota</taxon>
        <taxon>Thermoleophilia</taxon>
        <taxon>Gaiellales</taxon>
        <taxon>Gaiellaceae</taxon>
        <taxon>Gaiella</taxon>
    </lineage>
</organism>
<keyword evidence="4 7" id="KW-0732">Signal</keyword>
<feature type="signal peptide" evidence="7">
    <location>
        <begin position="1"/>
        <end position="21"/>
    </location>
</feature>
<keyword evidence="7" id="KW-0812">Transmembrane</keyword>
<dbReference type="PANTHER" id="PTHR47870:SF1">
    <property type="entry name" value="CYTOCHROME C-TYPE BIOGENESIS PROTEIN CCMH"/>
    <property type="match status" value="1"/>
</dbReference>
<protein>
    <recommendedName>
        <fullName evidence="7">Cytochrome c-type biogenesis protein</fullName>
    </recommendedName>
</protein>
<accession>A0A7M2YUY1</accession>
<dbReference type="PANTHER" id="PTHR47870">
    <property type="entry name" value="CYTOCHROME C-TYPE BIOGENESIS PROTEIN CCMH"/>
    <property type="match status" value="1"/>
</dbReference>
<name>A0A7M2YUY1_9ACTN</name>
<dbReference type="InterPro" id="IPR038297">
    <property type="entry name" value="CcmH/CycL/NrfF/Ccl2_sf"/>
</dbReference>
<keyword evidence="7" id="KW-1133">Transmembrane helix</keyword>
<dbReference type="CDD" id="cd16378">
    <property type="entry name" value="CcmH_N"/>
    <property type="match status" value="1"/>
</dbReference>
<keyword evidence="2 7" id="KW-0349">Heme</keyword>
<keyword evidence="7" id="KW-0472">Membrane</keyword>
<dbReference type="GO" id="GO:0017004">
    <property type="term" value="P:cytochrome complex assembly"/>
    <property type="evidence" value="ECO:0007669"/>
    <property type="project" value="UniProtKB-KW"/>
</dbReference>
<evidence type="ECO:0000313" key="10">
    <source>
        <dbReference type="Proteomes" id="UP000254134"/>
    </source>
</evidence>
<dbReference type="GO" id="GO:0005886">
    <property type="term" value="C:plasma membrane"/>
    <property type="evidence" value="ECO:0007669"/>
    <property type="project" value="TreeGrafter"/>
</dbReference>
<dbReference type="GO" id="GO:0046872">
    <property type="term" value="F:metal ion binding"/>
    <property type="evidence" value="ECO:0007669"/>
    <property type="project" value="UniProtKB-KW"/>
</dbReference>
<comment type="similarity">
    <text evidence="1 7">Belongs to the CcmH/CycL/Ccl2/NrfF family.</text>
</comment>
<dbReference type="RefSeq" id="WP_114796858.1">
    <property type="nucleotide sequence ID" value="NZ_QQZY01000006.1"/>
</dbReference>